<protein>
    <recommendedName>
        <fullName evidence="3">dTDP-4-dehydrorhamnose 3,5-epimerase</fullName>
        <ecNumber evidence="3">5.1.3.13</ecNumber>
    </recommendedName>
    <alternativeName>
        <fullName evidence="3">Thymidine diphospho-4-keto-rhamnose 3,5-epimerase</fullName>
    </alternativeName>
</protein>
<comment type="pathway">
    <text evidence="3">Carbohydrate biosynthesis; dTDP-L-rhamnose biosynthesis.</text>
</comment>
<dbReference type="Proteomes" id="UP000607397">
    <property type="component" value="Unassembled WGS sequence"/>
</dbReference>
<dbReference type="EMBL" id="WVIC01000003">
    <property type="protein sequence ID" value="NCJ05412.1"/>
    <property type="molecule type" value="Genomic_DNA"/>
</dbReference>
<name>A0A8K1ZWJ3_9CYAN</name>
<dbReference type="Pfam" id="PF00908">
    <property type="entry name" value="dTDP_sugar_isom"/>
    <property type="match status" value="1"/>
</dbReference>
<dbReference type="InterPro" id="IPR011051">
    <property type="entry name" value="RmlC_Cupin_sf"/>
</dbReference>
<dbReference type="GO" id="GO:0005829">
    <property type="term" value="C:cytosol"/>
    <property type="evidence" value="ECO:0007669"/>
    <property type="project" value="TreeGrafter"/>
</dbReference>
<comment type="catalytic activity">
    <reaction evidence="3">
        <text>dTDP-4-dehydro-6-deoxy-alpha-D-glucose = dTDP-4-dehydro-beta-L-rhamnose</text>
        <dbReference type="Rhea" id="RHEA:16969"/>
        <dbReference type="ChEBI" id="CHEBI:57649"/>
        <dbReference type="ChEBI" id="CHEBI:62830"/>
        <dbReference type="EC" id="5.1.3.13"/>
    </reaction>
</comment>
<dbReference type="SUPFAM" id="SSF51182">
    <property type="entry name" value="RmlC-like cupins"/>
    <property type="match status" value="1"/>
</dbReference>
<reference evidence="4" key="1">
    <citation type="submission" date="2019-12" db="EMBL/GenBank/DDBJ databases">
        <title>High-Quality draft genome sequences of three cyanobacteria isolated from the limestone walls of the Old Cathedral of Coimbra.</title>
        <authorList>
            <person name="Tiago I."/>
            <person name="Soares F."/>
            <person name="Portugal A."/>
        </authorList>
    </citation>
    <scope>NUCLEOTIDE SEQUENCE [LARGE SCALE GENOMIC DNA]</scope>
    <source>
        <strain evidence="4">C</strain>
    </source>
</reference>
<keyword evidence="3 4" id="KW-0413">Isomerase</keyword>
<feature type="site" description="Participates in a stacking interaction with the thymidine ring of dTDP-4-oxo-6-deoxyglucose" evidence="2">
    <location>
        <position position="138"/>
    </location>
</feature>
<evidence type="ECO:0000256" key="2">
    <source>
        <dbReference type="PIRSR" id="PIRSR600888-3"/>
    </source>
</evidence>
<sequence length="187" mass="21367">MHFVPTLLSGAYIIEPEKHADERGFFARTWCQKAFLDQGLDSHIVQCNISFNPQKGTLRGMHLQLPPHTEAKLVRCTCGAIYDVIVDLRPQSETLLQWIAVELSAENRRALYVPEGFAHGFQTLVDDTEVFYQMSEFYAPECAFGLRWNDPQLNIEWPEPISLISERDNAYPDYSPEPLTPLALIKV</sequence>
<dbReference type="CDD" id="cd00438">
    <property type="entry name" value="cupin_RmlC"/>
    <property type="match status" value="1"/>
</dbReference>
<dbReference type="PANTHER" id="PTHR21047:SF2">
    <property type="entry name" value="THYMIDINE DIPHOSPHO-4-KETO-RHAMNOSE 3,5-EPIMERASE"/>
    <property type="match status" value="1"/>
</dbReference>
<dbReference type="GO" id="GO:0000271">
    <property type="term" value="P:polysaccharide biosynthetic process"/>
    <property type="evidence" value="ECO:0007669"/>
    <property type="project" value="TreeGrafter"/>
</dbReference>
<comment type="similarity">
    <text evidence="3">Belongs to the dTDP-4-dehydrorhamnose 3,5-epimerase family.</text>
</comment>
<organism evidence="4 5">
    <name type="scientific">Petrachloros mirabilis ULC683</name>
    <dbReference type="NCBI Taxonomy" id="2781853"/>
    <lineage>
        <taxon>Bacteria</taxon>
        <taxon>Bacillati</taxon>
        <taxon>Cyanobacteriota</taxon>
        <taxon>Cyanophyceae</taxon>
        <taxon>Synechococcales</taxon>
        <taxon>Petrachlorosaceae</taxon>
        <taxon>Petrachloros</taxon>
        <taxon>Petrachloros mirabilis</taxon>
    </lineage>
</organism>
<keyword evidence="5" id="KW-1185">Reference proteome</keyword>
<evidence type="ECO:0000256" key="1">
    <source>
        <dbReference type="PIRSR" id="PIRSR600888-1"/>
    </source>
</evidence>
<feature type="active site" description="Proton acceptor" evidence="1">
    <location>
        <position position="62"/>
    </location>
</feature>
<dbReference type="EC" id="5.1.3.13" evidence="3"/>
<dbReference type="PANTHER" id="PTHR21047">
    <property type="entry name" value="DTDP-6-DEOXY-D-GLUCOSE-3,5 EPIMERASE"/>
    <property type="match status" value="1"/>
</dbReference>
<comment type="caution">
    <text evidence="4">The sequence shown here is derived from an EMBL/GenBank/DDBJ whole genome shotgun (WGS) entry which is preliminary data.</text>
</comment>
<proteinExistence type="inferred from homology"/>
<dbReference type="GO" id="GO:0019305">
    <property type="term" value="P:dTDP-rhamnose biosynthetic process"/>
    <property type="evidence" value="ECO:0007669"/>
    <property type="project" value="UniProtKB-UniRule"/>
</dbReference>
<dbReference type="InterPro" id="IPR014710">
    <property type="entry name" value="RmlC-like_jellyroll"/>
</dbReference>
<dbReference type="Gene3D" id="2.60.120.10">
    <property type="entry name" value="Jelly Rolls"/>
    <property type="match status" value="1"/>
</dbReference>
<dbReference type="UniPathway" id="UPA00124"/>
<dbReference type="AlphaFoldDB" id="A0A8K1ZWJ3"/>
<gene>
    <name evidence="4" type="primary">rfbC</name>
    <name evidence="4" type="ORF">GS597_02555</name>
</gene>
<comment type="subunit">
    <text evidence="3">Homodimer.</text>
</comment>
<evidence type="ECO:0000256" key="3">
    <source>
        <dbReference type="RuleBase" id="RU364069"/>
    </source>
</evidence>
<dbReference type="NCBIfam" id="TIGR01221">
    <property type="entry name" value="rmlC"/>
    <property type="match status" value="1"/>
</dbReference>
<evidence type="ECO:0000313" key="4">
    <source>
        <dbReference type="EMBL" id="NCJ05412.1"/>
    </source>
</evidence>
<comment type="function">
    <text evidence="3">Catalyzes the epimerization of the C3' and C5'positions of dTDP-6-deoxy-D-xylo-4-hexulose, forming dTDP-6-deoxy-L-lyxo-4-hexulose.</text>
</comment>
<evidence type="ECO:0000313" key="5">
    <source>
        <dbReference type="Proteomes" id="UP000607397"/>
    </source>
</evidence>
<accession>A0A8K1ZWJ3</accession>
<dbReference type="InterPro" id="IPR000888">
    <property type="entry name" value="RmlC-like"/>
</dbReference>
<dbReference type="GO" id="GO:0008830">
    <property type="term" value="F:dTDP-4-dehydrorhamnose 3,5-epimerase activity"/>
    <property type="evidence" value="ECO:0007669"/>
    <property type="project" value="UniProtKB-UniRule"/>
</dbReference>
<feature type="active site" description="Proton donor" evidence="1">
    <location>
        <position position="132"/>
    </location>
</feature>